<evidence type="ECO:0000313" key="2">
    <source>
        <dbReference type="EMBL" id="KAF9877840.1"/>
    </source>
</evidence>
<evidence type="ECO:0000313" key="3">
    <source>
        <dbReference type="Proteomes" id="UP000781932"/>
    </source>
</evidence>
<keyword evidence="3" id="KW-1185">Reference proteome</keyword>
<dbReference type="Proteomes" id="UP000781932">
    <property type="component" value="Unassembled WGS sequence"/>
</dbReference>
<comment type="caution">
    <text evidence="2">The sequence shown here is derived from an EMBL/GenBank/DDBJ whole genome shotgun (WGS) entry which is preliminary data.</text>
</comment>
<proteinExistence type="predicted"/>
<reference evidence="2" key="2">
    <citation type="submission" date="2020-11" db="EMBL/GenBank/DDBJ databases">
        <title>Whole genome sequencing of Colletotrichum sp.</title>
        <authorList>
            <person name="Li H."/>
        </authorList>
    </citation>
    <scope>NUCLEOTIDE SEQUENCE</scope>
    <source>
        <strain evidence="2">CkLH20</strain>
    </source>
</reference>
<gene>
    <name evidence="2" type="ORF">CkaCkLH20_04416</name>
</gene>
<feature type="coiled-coil region" evidence="1">
    <location>
        <begin position="97"/>
        <end position="145"/>
    </location>
</feature>
<dbReference type="AlphaFoldDB" id="A0A9P6IFN8"/>
<sequence>MLQRAESSISAFRDQPEILEKKAIARVEQLKAMQKGLIGETLKKKAELDKSIDENVVREKNLEASLQAAVESLDKTAKDKTRLLEERTQLLQKMVTMDAYQKELAEKMAALDAEEAELSKTKAAVEAMEKKMAERQAVVEAKEAAVVVEQAKLSKIKAAVEAKEQRLAAVLKANPAFKALFDGGEESVDEATRGMAAVCMEVKDEGEAAVKDESLSRA</sequence>
<accession>A0A9P6IFN8</accession>
<dbReference type="GeneID" id="62160209"/>
<dbReference type="RefSeq" id="XP_038747301.1">
    <property type="nucleotide sequence ID" value="XM_038887135.1"/>
</dbReference>
<reference evidence="2" key="1">
    <citation type="submission" date="2020-03" db="EMBL/GenBank/DDBJ databases">
        <authorList>
            <person name="He L."/>
        </authorList>
    </citation>
    <scope>NUCLEOTIDE SEQUENCE</scope>
    <source>
        <strain evidence="2">CkLH20</strain>
    </source>
</reference>
<dbReference type="EMBL" id="JAATWM020000012">
    <property type="protein sequence ID" value="KAF9877840.1"/>
    <property type="molecule type" value="Genomic_DNA"/>
</dbReference>
<name>A0A9P6IFN8_9PEZI</name>
<organism evidence="2 3">
    <name type="scientific">Colletotrichum karsti</name>
    <dbReference type="NCBI Taxonomy" id="1095194"/>
    <lineage>
        <taxon>Eukaryota</taxon>
        <taxon>Fungi</taxon>
        <taxon>Dikarya</taxon>
        <taxon>Ascomycota</taxon>
        <taxon>Pezizomycotina</taxon>
        <taxon>Sordariomycetes</taxon>
        <taxon>Hypocreomycetidae</taxon>
        <taxon>Glomerellales</taxon>
        <taxon>Glomerellaceae</taxon>
        <taxon>Colletotrichum</taxon>
        <taxon>Colletotrichum boninense species complex</taxon>
    </lineage>
</organism>
<protein>
    <submittedName>
        <fullName evidence="2">Uncharacterized protein</fullName>
    </submittedName>
</protein>
<evidence type="ECO:0000256" key="1">
    <source>
        <dbReference type="SAM" id="Coils"/>
    </source>
</evidence>
<keyword evidence="1" id="KW-0175">Coiled coil</keyword>